<evidence type="ECO:0000313" key="3">
    <source>
        <dbReference type="Proteomes" id="UP001451303"/>
    </source>
</evidence>
<feature type="compositionally biased region" description="Low complexity" evidence="1">
    <location>
        <begin position="30"/>
        <end position="39"/>
    </location>
</feature>
<dbReference type="Proteomes" id="UP001451303">
    <property type="component" value="Unassembled WGS sequence"/>
</dbReference>
<dbReference type="InterPro" id="IPR018790">
    <property type="entry name" value="DUF2358"/>
</dbReference>
<dbReference type="EMBL" id="JAVLET010000004">
    <property type="protein sequence ID" value="KAL0471057.1"/>
    <property type="molecule type" value="Genomic_DNA"/>
</dbReference>
<accession>A0ABR3DFA0</accession>
<feature type="compositionally biased region" description="Polar residues" evidence="1">
    <location>
        <begin position="17"/>
        <end position="29"/>
    </location>
</feature>
<feature type="compositionally biased region" description="Low complexity" evidence="1">
    <location>
        <begin position="48"/>
        <end position="64"/>
    </location>
</feature>
<feature type="compositionally biased region" description="Polar residues" evidence="1">
    <location>
        <begin position="65"/>
        <end position="77"/>
    </location>
</feature>
<organism evidence="2 3">
    <name type="scientific">Neurospora intermedia</name>
    <dbReference type="NCBI Taxonomy" id="5142"/>
    <lineage>
        <taxon>Eukaryota</taxon>
        <taxon>Fungi</taxon>
        <taxon>Dikarya</taxon>
        <taxon>Ascomycota</taxon>
        <taxon>Pezizomycotina</taxon>
        <taxon>Sordariomycetes</taxon>
        <taxon>Sordariomycetidae</taxon>
        <taxon>Sordariales</taxon>
        <taxon>Sordariaceae</taxon>
        <taxon>Neurospora</taxon>
    </lineage>
</organism>
<reference evidence="2 3" key="1">
    <citation type="submission" date="2023-09" db="EMBL/GenBank/DDBJ databases">
        <title>Multi-omics analysis of a traditional fermented food reveals byproduct-associated fungal strains for waste-to-food upcycling.</title>
        <authorList>
            <consortium name="Lawrence Berkeley National Laboratory"/>
            <person name="Rekdal V.M."/>
            <person name="Villalobos-Escobedo J.M."/>
            <person name="Rodriguez-Valeron N."/>
            <person name="Garcia M.O."/>
            <person name="Vasquez D.P."/>
            <person name="Damayanti I."/>
            <person name="Sorensen P.M."/>
            <person name="Baidoo E.E."/>
            <person name="De Carvalho A.C."/>
            <person name="Riley R."/>
            <person name="Lipzen A."/>
            <person name="He G."/>
            <person name="Yan M."/>
            <person name="Haridas S."/>
            <person name="Daum C."/>
            <person name="Yoshinaga Y."/>
            <person name="Ng V."/>
            <person name="Grigoriev I.V."/>
            <person name="Munk R."/>
            <person name="Nuraida L."/>
            <person name="Wijaya C.H."/>
            <person name="Morales P.-C."/>
            <person name="Keasling J.D."/>
        </authorList>
    </citation>
    <scope>NUCLEOTIDE SEQUENCE [LARGE SCALE GENOMIC DNA]</scope>
    <source>
        <strain evidence="2 3">FGSC 2613</strain>
    </source>
</reference>
<feature type="compositionally biased region" description="Basic and acidic residues" evidence="1">
    <location>
        <begin position="256"/>
        <end position="270"/>
    </location>
</feature>
<name>A0ABR3DFA0_NEUIN</name>
<dbReference type="PANTHER" id="PTHR31094:SF2">
    <property type="entry name" value="RIKEN CDNA 2310061I04 GENE"/>
    <property type="match status" value="1"/>
</dbReference>
<dbReference type="InterPro" id="IPR031342">
    <property type="entry name" value="Mug163-like"/>
</dbReference>
<feature type="compositionally biased region" description="Basic and acidic residues" evidence="1">
    <location>
        <begin position="363"/>
        <end position="372"/>
    </location>
</feature>
<keyword evidence="3" id="KW-1185">Reference proteome</keyword>
<dbReference type="Pfam" id="PF17119">
    <property type="entry name" value="MMU163"/>
    <property type="match status" value="1"/>
</dbReference>
<sequence>MSAPTRIRIAGGVVGKQQPSQCRSYFLSNQPPTHSQPTSSQPPPPTRPSTIKVSGASSSPASVANTTINKRSTSTLPETKPRNLPETWFNPNNNIQTPAKSESSSDEIRPPDGPGGLNKPPDERKVKLGKTLRILQAHLPTILQSPLPTSILSPQISLHLFPSTHPHLPTVRGHVAYIAALWTAPLAWNRLPIIGNIRLEILSERMVDRPLYKPPSQNRRIGAYPEQLIVRWRTIGNAKNWGLSFINGGSSEAAESDTKGVRETAADKKGTTTTEYKAPVGDAEPSAGRDNSKKSEFTGLFIFEFDGEGRILSHTIEHAQQDGEVEKGVGATVVGLTDWLLGGMKGAREGEGGTCPAFTTARQADEAGGEVR</sequence>
<protein>
    <recommendedName>
        <fullName evidence="4">Chromosome transmission fidelity protein 4</fullName>
    </recommendedName>
</protein>
<feature type="compositionally biased region" description="Polar residues" evidence="1">
    <location>
        <begin position="89"/>
        <end position="102"/>
    </location>
</feature>
<evidence type="ECO:0000313" key="2">
    <source>
        <dbReference type="EMBL" id="KAL0471057.1"/>
    </source>
</evidence>
<feature type="region of interest" description="Disordered" evidence="1">
    <location>
        <begin position="352"/>
        <end position="372"/>
    </location>
</feature>
<comment type="caution">
    <text evidence="2">The sequence shown here is derived from an EMBL/GenBank/DDBJ whole genome shotgun (WGS) entry which is preliminary data.</text>
</comment>
<feature type="region of interest" description="Disordered" evidence="1">
    <location>
        <begin position="250"/>
        <end position="292"/>
    </location>
</feature>
<evidence type="ECO:0000256" key="1">
    <source>
        <dbReference type="SAM" id="MobiDB-lite"/>
    </source>
</evidence>
<feature type="region of interest" description="Disordered" evidence="1">
    <location>
        <begin position="1"/>
        <end position="124"/>
    </location>
</feature>
<gene>
    <name evidence="2" type="ORF">QR685DRAFT_553914</name>
</gene>
<evidence type="ECO:0008006" key="4">
    <source>
        <dbReference type="Google" id="ProtNLM"/>
    </source>
</evidence>
<proteinExistence type="predicted"/>
<dbReference type="PANTHER" id="PTHR31094">
    <property type="entry name" value="RIKEN CDNA 2310061I04 GENE"/>
    <property type="match status" value="1"/>
</dbReference>